<keyword evidence="8" id="KW-1185">Reference proteome</keyword>
<feature type="transmembrane region" description="Helical" evidence="6">
    <location>
        <begin position="360"/>
        <end position="381"/>
    </location>
</feature>
<keyword evidence="5 6" id="KW-0472">Membrane</keyword>
<proteinExistence type="predicted"/>
<dbReference type="GO" id="GO:0005886">
    <property type="term" value="C:plasma membrane"/>
    <property type="evidence" value="ECO:0007669"/>
    <property type="project" value="UniProtKB-SubCell"/>
</dbReference>
<feature type="transmembrane region" description="Helical" evidence="6">
    <location>
        <begin position="124"/>
        <end position="145"/>
    </location>
</feature>
<dbReference type="EMBL" id="MSCK01000001">
    <property type="protein sequence ID" value="PQJ72081.1"/>
    <property type="molecule type" value="Genomic_DNA"/>
</dbReference>
<feature type="transmembrane region" description="Helical" evidence="6">
    <location>
        <begin position="95"/>
        <end position="118"/>
    </location>
</feature>
<evidence type="ECO:0000313" key="8">
    <source>
        <dbReference type="Proteomes" id="UP000247345"/>
    </source>
</evidence>
<dbReference type="RefSeq" id="WP_105047736.1">
    <property type="nucleotide sequence ID" value="NZ_CP150661.1"/>
</dbReference>
<dbReference type="InterPro" id="IPR050833">
    <property type="entry name" value="Poly_Biosynth_Transport"/>
</dbReference>
<keyword evidence="2" id="KW-1003">Cell membrane</keyword>
<feature type="transmembrane region" description="Helical" evidence="6">
    <location>
        <begin position="53"/>
        <end position="74"/>
    </location>
</feature>
<dbReference type="Pfam" id="PF01943">
    <property type="entry name" value="Polysacc_synt"/>
    <property type="match status" value="1"/>
</dbReference>
<reference evidence="7 8" key="1">
    <citation type="submission" date="2016-12" db="EMBL/GenBank/DDBJ databases">
        <title>Trade-off between light-utilization and light-protection in marine flavobacteria.</title>
        <authorList>
            <person name="Kumagai Y."/>
            <person name="Yoshizawa S."/>
            <person name="Kogure K."/>
            <person name="Iwasaki W."/>
        </authorList>
    </citation>
    <scope>NUCLEOTIDE SEQUENCE [LARGE SCALE GENOMIC DNA]</scope>
    <source>
        <strain evidence="7 8">KCTC 12100</strain>
    </source>
</reference>
<evidence type="ECO:0000313" key="7">
    <source>
        <dbReference type="EMBL" id="PQJ72081.1"/>
    </source>
</evidence>
<dbReference type="OrthoDB" id="9815702at2"/>
<name>A0A2P6CB08_9FLAO</name>
<feature type="transmembrane region" description="Helical" evidence="6">
    <location>
        <begin position="294"/>
        <end position="314"/>
    </location>
</feature>
<organism evidence="7 8">
    <name type="scientific">Polaribacter butkevichii</name>
    <dbReference type="NCBI Taxonomy" id="218490"/>
    <lineage>
        <taxon>Bacteria</taxon>
        <taxon>Pseudomonadati</taxon>
        <taxon>Bacteroidota</taxon>
        <taxon>Flavobacteriia</taxon>
        <taxon>Flavobacteriales</taxon>
        <taxon>Flavobacteriaceae</taxon>
    </lineage>
</organism>
<evidence type="ECO:0000256" key="5">
    <source>
        <dbReference type="ARBA" id="ARBA00023136"/>
    </source>
</evidence>
<evidence type="ECO:0000256" key="4">
    <source>
        <dbReference type="ARBA" id="ARBA00022989"/>
    </source>
</evidence>
<accession>A0A2P6CB08</accession>
<dbReference type="InterPro" id="IPR002797">
    <property type="entry name" value="Polysacc_synth"/>
</dbReference>
<feature type="transmembrane region" description="Helical" evidence="6">
    <location>
        <begin position="21"/>
        <end position="41"/>
    </location>
</feature>
<feature type="transmembrane region" description="Helical" evidence="6">
    <location>
        <begin position="387"/>
        <end position="407"/>
    </location>
</feature>
<protein>
    <recommendedName>
        <fullName evidence="9">Flippase</fullName>
    </recommendedName>
</protein>
<evidence type="ECO:0000256" key="1">
    <source>
        <dbReference type="ARBA" id="ARBA00004651"/>
    </source>
</evidence>
<keyword evidence="4 6" id="KW-1133">Transmembrane helix</keyword>
<feature type="transmembrane region" description="Helical" evidence="6">
    <location>
        <begin position="326"/>
        <end position="353"/>
    </location>
</feature>
<evidence type="ECO:0000256" key="2">
    <source>
        <dbReference type="ARBA" id="ARBA00022475"/>
    </source>
</evidence>
<dbReference type="Proteomes" id="UP000247345">
    <property type="component" value="Unassembled WGS sequence"/>
</dbReference>
<feature type="transmembrane region" description="Helical" evidence="6">
    <location>
        <begin position="183"/>
        <end position="201"/>
    </location>
</feature>
<sequence length="418" mass="48637">MKNKFLKLYSGNKDIVKNFSYLAILQVFNLAVPLITLPYLLTVLGKENYGLIVFSQTLVSYFLILINFGFDIIATKEVSLHRDDKKKLSEVVSSVFIVKGIFFIISFVILLTLLPLFSDERLKYLLIFMMYLCFYEWIFPVWYFQGKEEMKYITIVNMISRVIFLILIFFVVKNEQDFLKVPIINGTGCFFAGLVSIWLVFKKDGIKFKFQKISVLKKYVIESFPIFFGNIAGKIKILSNKAILGSFVGMEILAVYDVADKIKDLFIYFLQIIVSVLFPNVVKSKNGNLVRKIIKIIFYSSILIFLLTSLMIYFTTKYYFNSDFDVLYIFLFLGLLIILQPLSYMIGVTVLLVNDLKKEYTLSLYLSVLFYILLNLSFYLFGQITVYSVSLTLLLSVLFELIVRILISKKNKLIKWIF</sequence>
<comment type="caution">
    <text evidence="7">The sequence shown here is derived from an EMBL/GenBank/DDBJ whole genome shotgun (WGS) entry which is preliminary data.</text>
</comment>
<evidence type="ECO:0000256" key="6">
    <source>
        <dbReference type="SAM" id="Phobius"/>
    </source>
</evidence>
<comment type="subcellular location">
    <subcellularLocation>
        <location evidence="1">Cell membrane</location>
        <topology evidence="1">Multi-pass membrane protein</topology>
    </subcellularLocation>
</comment>
<feature type="transmembrane region" description="Helical" evidence="6">
    <location>
        <begin position="242"/>
        <end position="259"/>
    </location>
</feature>
<dbReference type="PANTHER" id="PTHR30250">
    <property type="entry name" value="PST FAMILY PREDICTED COLANIC ACID TRANSPORTER"/>
    <property type="match status" value="1"/>
</dbReference>
<evidence type="ECO:0008006" key="9">
    <source>
        <dbReference type="Google" id="ProtNLM"/>
    </source>
</evidence>
<gene>
    <name evidence="7" type="ORF">BTO14_01915</name>
</gene>
<dbReference type="AlphaFoldDB" id="A0A2P6CB08"/>
<dbReference type="PANTHER" id="PTHR30250:SF11">
    <property type="entry name" value="O-ANTIGEN TRANSPORTER-RELATED"/>
    <property type="match status" value="1"/>
</dbReference>
<evidence type="ECO:0000256" key="3">
    <source>
        <dbReference type="ARBA" id="ARBA00022692"/>
    </source>
</evidence>
<feature type="transmembrane region" description="Helical" evidence="6">
    <location>
        <begin position="152"/>
        <end position="171"/>
    </location>
</feature>
<feature type="transmembrane region" description="Helical" evidence="6">
    <location>
        <begin position="265"/>
        <end position="282"/>
    </location>
</feature>
<keyword evidence="3 6" id="KW-0812">Transmembrane</keyword>